<accession>A0A6A6U856</accession>
<name>A0A6A6U856_9PEZI</name>
<dbReference type="Gene3D" id="3.40.30.10">
    <property type="entry name" value="Glutaredoxin"/>
    <property type="match status" value="1"/>
</dbReference>
<dbReference type="AlphaFoldDB" id="A0A6A6U856"/>
<dbReference type="OrthoDB" id="1930760at2759"/>
<evidence type="ECO:0000259" key="1">
    <source>
        <dbReference type="Pfam" id="PF01323"/>
    </source>
</evidence>
<organism evidence="2 3">
    <name type="scientific">Microthyrium microscopicum</name>
    <dbReference type="NCBI Taxonomy" id="703497"/>
    <lineage>
        <taxon>Eukaryota</taxon>
        <taxon>Fungi</taxon>
        <taxon>Dikarya</taxon>
        <taxon>Ascomycota</taxon>
        <taxon>Pezizomycotina</taxon>
        <taxon>Dothideomycetes</taxon>
        <taxon>Dothideomycetes incertae sedis</taxon>
        <taxon>Microthyriales</taxon>
        <taxon>Microthyriaceae</taxon>
        <taxon>Microthyrium</taxon>
    </lineage>
</organism>
<evidence type="ECO:0000313" key="2">
    <source>
        <dbReference type="EMBL" id="KAF2668342.1"/>
    </source>
</evidence>
<dbReference type="InterPro" id="IPR001853">
    <property type="entry name" value="DSBA-like_thioredoxin_dom"/>
</dbReference>
<dbReference type="PANTHER" id="PTHR13887">
    <property type="entry name" value="GLUTATHIONE S-TRANSFERASE KAPPA"/>
    <property type="match status" value="1"/>
</dbReference>
<dbReference type="SUPFAM" id="SSF52833">
    <property type="entry name" value="Thioredoxin-like"/>
    <property type="match status" value="1"/>
</dbReference>
<dbReference type="CDD" id="cd03024">
    <property type="entry name" value="DsbA_FrnE"/>
    <property type="match status" value="1"/>
</dbReference>
<gene>
    <name evidence="2" type="ORF">BT63DRAFT_425662</name>
</gene>
<reference evidence="2" key="1">
    <citation type="journal article" date="2020" name="Stud. Mycol.">
        <title>101 Dothideomycetes genomes: a test case for predicting lifestyles and emergence of pathogens.</title>
        <authorList>
            <person name="Haridas S."/>
            <person name="Albert R."/>
            <person name="Binder M."/>
            <person name="Bloem J."/>
            <person name="Labutti K."/>
            <person name="Salamov A."/>
            <person name="Andreopoulos B."/>
            <person name="Baker S."/>
            <person name="Barry K."/>
            <person name="Bills G."/>
            <person name="Bluhm B."/>
            <person name="Cannon C."/>
            <person name="Castanera R."/>
            <person name="Culley D."/>
            <person name="Daum C."/>
            <person name="Ezra D."/>
            <person name="Gonzalez J."/>
            <person name="Henrissat B."/>
            <person name="Kuo A."/>
            <person name="Liang C."/>
            <person name="Lipzen A."/>
            <person name="Lutzoni F."/>
            <person name="Magnuson J."/>
            <person name="Mondo S."/>
            <person name="Nolan M."/>
            <person name="Ohm R."/>
            <person name="Pangilinan J."/>
            <person name="Park H.-J."/>
            <person name="Ramirez L."/>
            <person name="Alfaro M."/>
            <person name="Sun H."/>
            <person name="Tritt A."/>
            <person name="Yoshinaga Y."/>
            <person name="Zwiers L.-H."/>
            <person name="Turgeon B."/>
            <person name="Goodwin S."/>
            <person name="Spatafora J."/>
            <person name="Crous P."/>
            <person name="Grigoriev I."/>
        </authorList>
    </citation>
    <scope>NUCLEOTIDE SEQUENCE</scope>
    <source>
        <strain evidence="2">CBS 115976</strain>
    </source>
</reference>
<dbReference type="InterPro" id="IPR036249">
    <property type="entry name" value="Thioredoxin-like_sf"/>
</dbReference>
<keyword evidence="3" id="KW-1185">Reference proteome</keyword>
<dbReference type="Pfam" id="PF01323">
    <property type="entry name" value="DSBA"/>
    <property type="match status" value="1"/>
</dbReference>
<proteinExistence type="predicted"/>
<evidence type="ECO:0000313" key="3">
    <source>
        <dbReference type="Proteomes" id="UP000799302"/>
    </source>
</evidence>
<dbReference type="PANTHER" id="PTHR13887:SF41">
    <property type="entry name" value="THIOREDOXIN SUPERFAMILY PROTEIN"/>
    <property type="match status" value="1"/>
</dbReference>
<dbReference type="Proteomes" id="UP000799302">
    <property type="component" value="Unassembled WGS sequence"/>
</dbReference>
<dbReference type="EMBL" id="MU004236">
    <property type="protein sequence ID" value="KAF2668342.1"/>
    <property type="molecule type" value="Genomic_DNA"/>
</dbReference>
<feature type="domain" description="DSBA-like thioredoxin" evidence="1">
    <location>
        <begin position="6"/>
        <end position="211"/>
    </location>
</feature>
<dbReference type="GO" id="GO:0016491">
    <property type="term" value="F:oxidoreductase activity"/>
    <property type="evidence" value="ECO:0007669"/>
    <property type="project" value="InterPro"/>
</dbReference>
<protein>
    <submittedName>
        <fullName evidence="2">Putative thioredoxin</fullName>
    </submittedName>
</protein>
<sequence length="248" mass="27960">MTVFAIDIISDIPCVWCYVGKKRLEQAITLYQKTYPGGKNDTFAINWRPYYLNYNTGASVEKRELTKVKLANMSTEEQEKLKARMHRIGASVGIDFKWGGKIGHTSEAHRLIHLCQSTKSSELQNSLVEKIFEAYHEREEDIADRGTLRDIAVRAGLDKQEVIEWLGSGLAAQEVDAEAERNRKVVSKGVPYFIVNGTNVVDGAQDSSDFLEIFVQIKESKGEEKGDLVTGSCQNEEDQCADRICFRD</sequence>